<proteinExistence type="predicted"/>
<dbReference type="Proteomes" id="UP000001307">
    <property type="component" value="Unassembled WGS sequence"/>
</dbReference>
<keyword evidence="3 6" id="KW-1133">Transmembrane helix</keyword>
<dbReference type="Gene3D" id="1.20.1560.10">
    <property type="entry name" value="ABC transporter type 1, transmembrane domain"/>
    <property type="match status" value="1"/>
</dbReference>
<protein>
    <recommendedName>
        <fullName evidence="11">ABC transmembrane type-1 domain-containing protein</fullName>
    </recommendedName>
</protein>
<evidence type="ECO:0000256" key="2">
    <source>
        <dbReference type="ARBA" id="ARBA00022692"/>
    </source>
</evidence>
<keyword evidence="2 6" id="KW-0812">Transmembrane</keyword>
<dbReference type="GO" id="GO:0016887">
    <property type="term" value="F:ATP hydrolysis activity"/>
    <property type="evidence" value="ECO:0007669"/>
    <property type="project" value="InterPro"/>
</dbReference>
<dbReference type="GO" id="GO:0015421">
    <property type="term" value="F:ABC-type oligopeptide transporter activity"/>
    <property type="evidence" value="ECO:0007669"/>
    <property type="project" value="TreeGrafter"/>
</dbReference>
<feature type="domain" description="ABC transporter" evidence="7">
    <location>
        <begin position="261"/>
        <end position="492"/>
    </location>
</feature>
<feature type="transmembrane region" description="Helical" evidence="6">
    <location>
        <begin position="329"/>
        <end position="350"/>
    </location>
</feature>
<dbReference type="CDD" id="cd18577">
    <property type="entry name" value="ABC_6TM_Pgp_ABCB1_D1_like"/>
    <property type="match status" value="1"/>
</dbReference>
<evidence type="ECO:0000256" key="1">
    <source>
        <dbReference type="ARBA" id="ARBA00004141"/>
    </source>
</evidence>
<dbReference type="EMBL" id="FN653792">
    <property type="protein sequence ID" value="CBY15995.1"/>
    <property type="molecule type" value="Genomic_DNA"/>
</dbReference>
<evidence type="ECO:0000256" key="6">
    <source>
        <dbReference type="SAM" id="Phobius"/>
    </source>
</evidence>
<dbReference type="GO" id="GO:0090374">
    <property type="term" value="P:oligopeptide export from mitochondrion"/>
    <property type="evidence" value="ECO:0007669"/>
    <property type="project" value="TreeGrafter"/>
</dbReference>
<dbReference type="PANTHER" id="PTHR43394:SF27">
    <property type="entry name" value="ATP-DEPENDENT TRANSLOCASE ABCB1-LIKE"/>
    <property type="match status" value="1"/>
</dbReference>
<keyword evidence="10" id="KW-1185">Reference proteome</keyword>
<evidence type="ECO:0008006" key="11">
    <source>
        <dbReference type="Google" id="ProtNLM"/>
    </source>
</evidence>
<feature type="transmembrane region" description="Helical" evidence="6">
    <location>
        <begin position="56"/>
        <end position="79"/>
    </location>
</feature>
<dbReference type="InterPro" id="IPR036640">
    <property type="entry name" value="ABC1_TM_sf"/>
</dbReference>
<dbReference type="InterPro" id="IPR027417">
    <property type="entry name" value="P-loop_NTPase"/>
</dbReference>
<dbReference type="InterPro" id="IPR039421">
    <property type="entry name" value="Type_1_exporter"/>
</dbReference>
<feature type="transmembrane region" description="Helical" evidence="6">
    <location>
        <begin position="287"/>
        <end position="309"/>
    </location>
</feature>
<dbReference type="Pfam" id="PF00005">
    <property type="entry name" value="ABC_tran"/>
    <property type="match status" value="1"/>
</dbReference>
<dbReference type="InterPro" id="IPR003439">
    <property type="entry name" value="ABC_transporter-like_ATP-bd"/>
</dbReference>
<accession>E4Y2A1</accession>
<name>E4Y2A1_OIKDI</name>
<dbReference type="PROSITE" id="PS50893">
    <property type="entry name" value="ABC_TRANSPORTER_2"/>
    <property type="match status" value="1"/>
</dbReference>
<dbReference type="InParanoid" id="E4Y2A1"/>
<sequence length="493" mass="54579">MVKDGGISTEMTVKEKNEKLESDFGIDEKKDEEGKKPAEMVPYSDLYRYATGKDKLSLCVAIIAAIGTGASMPLMFIIFSAMTDSFTIFGGLPQWTLSILETMRPYALFYTVFGIGTWICGWIQTWFLMDQASNQMARIRSKFFDSILRQDIGFFDTNSAGELNTRLADDIKKISNGMGDKIGITVQSVARFICGFVIAFIYGWKLALVIMSIFPVLMVSAGLQISLKKNCEAKQLDAYATAGGIAEEVLSGIKTVTAFSGQAEELARYNKHLAVAKSVGIKKNVSTGFSLGTLFLVLFSAYGLGFWYGGKLIVGEGRVTNDLSKCNFVLSYSIYIYLSKILNKVLFFYFDSSNLKSLFSFLCKSDEYIRFSEEIGVVSQEPVLFDASIKENIRYGRLDVTDQQIYEAAKMANCFDFIERLPKKWETQVGEGGATLSGGQKQRVAIARALVRNPKILLLDEATSALDTESEAIVQQALEKASVGRTTIVIAHR</sequence>
<evidence type="ECO:0000313" key="10">
    <source>
        <dbReference type="Proteomes" id="UP000001307"/>
    </source>
</evidence>
<reference evidence="9" key="1">
    <citation type="journal article" date="2010" name="Science">
        <title>Plasticity of animal genome architecture unmasked by rapid evolution of a pelagic tunicate.</title>
        <authorList>
            <person name="Denoeud F."/>
            <person name="Henriet S."/>
            <person name="Mungpakdee S."/>
            <person name="Aury J.M."/>
            <person name="Da Silva C."/>
            <person name="Brinkmann H."/>
            <person name="Mikhaleva J."/>
            <person name="Olsen L.C."/>
            <person name="Jubin C."/>
            <person name="Canestro C."/>
            <person name="Bouquet J.M."/>
            <person name="Danks G."/>
            <person name="Poulain J."/>
            <person name="Campsteijn C."/>
            <person name="Adamski M."/>
            <person name="Cross I."/>
            <person name="Yadetie F."/>
            <person name="Muffato M."/>
            <person name="Louis A."/>
            <person name="Butcher S."/>
            <person name="Tsagkogeorga G."/>
            <person name="Konrad A."/>
            <person name="Singh S."/>
            <person name="Jensen M.F."/>
            <person name="Cong E.H."/>
            <person name="Eikeseth-Otteraa H."/>
            <person name="Noel B."/>
            <person name="Anthouard V."/>
            <person name="Porcel B.M."/>
            <person name="Kachouri-Lafond R."/>
            <person name="Nishino A."/>
            <person name="Ugolini M."/>
            <person name="Chourrout P."/>
            <person name="Nishida H."/>
            <person name="Aasland R."/>
            <person name="Huzurbazar S."/>
            <person name="Westhof E."/>
            <person name="Delsuc F."/>
            <person name="Lehrach H."/>
            <person name="Reinhardt R."/>
            <person name="Weissenbach J."/>
            <person name="Roy S.W."/>
            <person name="Artiguenave F."/>
            <person name="Postlethwait J.H."/>
            <person name="Manak J.R."/>
            <person name="Thompson E.M."/>
            <person name="Jaillon O."/>
            <person name="Du Pasquier L."/>
            <person name="Boudinot P."/>
            <person name="Liberles D.A."/>
            <person name="Volff J.N."/>
            <person name="Philippe H."/>
            <person name="Lenhard B."/>
            <person name="Roest Crollius H."/>
            <person name="Wincker P."/>
            <person name="Chourrout D."/>
        </authorList>
    </citation>
    <scope>NUCLEOTIDE SEQUENCE [LARGE SCALE GENOMIC DNA]</scope>
</reference>
<evidence type="ECO:0000259" key="8">
    <source>
        <dbReference type="PROSITE" id="PS50929"/>
    </source>
</evidence>
<dbReference type="Gene3D" id="3.40.50.300">
    <property type="entry name" value="P-loop containing nucleotide triphosphate hydrolases"/>
    <property type="match status" value="1"/>
</dbReference>
<feature type="transmembrane region" description="Helical" evidence="6">
    <location>
        <begin position="107"/>
        <end position="129"/>
    </location>
</feature>
<feature type="region of interest" description="Disordered" evidence="5">
    <location>
        <begin position="1"/>
        <end position="33"/>
    </location>
</feature>
<comment type="subcellular location">
    <subcellularLocation>
        <location evidence="1">Membrane</location>
        <topology evidence="1">Multi-pass membrane protein</topology>
    </subcellularLocation>
</comment>
<dbReference type="SUPFAM" id="SSF52540">
    <property type="entry name" value="P-loop containing nucleoside triphosphate hydrolases"/>
    <property type="match status" value="1"/>
</dbReference>
<dbReference type="PROSITE" id="PS50929">
    <property type="entry name" value="ABC_TM1F"/>
    <property type="match status" value="1"/>
</dbReference>
<dbReference type="AlphaFoldDB" id="E4Y2A1"/>
<evidence type="ECO:0000313" key="9">
    <source>
        <dbReference type="EMBL" id="CBY15995.1"/>
    </source>
</evidence>
<dbReference type="Pfam" id="PF00664">
    <property type="entry name" value="ABC_membrane"/>
    <property type="match status" value="1"/>
</dbReference>
<evidence type="ECO:0000256" key="5">
    <source>
        <dbReference type="SAM" id="MobiDB-lite"/>
    </source>
</evidence>
<gene>
    <name evidence="9" type="ORF">GSOID_T00016293001</name>
</gene>
<dbReference type="PANTHER" id="PTHR43394">
    <property type="entry name" value="ATP-DEPENDENT PERMEASE MDL1, MITOCHONDRIAL"/>
    <property type="match status" value="1"/>
</dbReference>
<dbReference type="InterPro" id="IPR017871">
    <property type="entry name" value="ABC_transporter-like_CS"/>
</dbReference>
<dbReference type="GO" id="GO:0005743">
    <property type="term" value="C:mitochondrial inner membrane"/>
    <property type="evidence" value="ECO:0007669"/>
    <property type="project" value="TreeGrafter"/>
</dbReference>
<evidence type="ECO:0000256" key="4">
    <source>
        <dbReference type="ARBA" id="ARBA00023136"/>
    </source>
</evidence>
<feature type="compositionally biased region" description="Basic and acidic residues" evidence="5">
    <location>
        <begin position="12"/>
        <end position="33"/>
    </location>
</feature>
<keyword evidence="4 6" id="KW-0472">Membrane</keyword>
<dbReference type="OrthoDB" id="6500128at2759"/>
<dbReference type="InterPro" id="IPR011527">
    <property type="entry name" value="ABC1_TM_dom"/>
</dbReference>
<dbReference type="SUPFAM" id="SSF90123">
    <property type="entry name" value="ABC transporter transmembrane region"/>
    <property type="match status" value="1"/>
</dbReference>
<dbReference type="GO" id="GO:0005524">
    <property type="term" value="F:ATP binding"/>
    <property type="evidence" value="ECO:0007669"/>
    <property type="project" value="InterPro"/>
</dbReference>
<feature type="domain" description="ABC transmembrane type-1" evidence="8">
    <location>
        <begin position="60"/>
        <end position="315"/>
    </location>
</feature>
<dbReference type="PROSITE" id="PS00211">
    <property type="entry name" value="ABC_TRANSPORTER_1"/>
    <property type="match status" value="1"/>
</dbReference>
<evidence type="ECO:0000256" key="3">
    <source>
        <dbReference type="ARBA" id="ARBA00022989"/>
    </source>
</evidence>
<evidence type="ECO:0000259" key="7">
    <source>
        <dbReference type="PROSITE" id="PS50893"/>
    </source>
</evidence>
<organism evidence="9">
    <name type="scientific">Oikopleura dioica</name>
    <name type="common">Tunicate</name>
    <dbReference type="NCBI Taxonomy" id="34765"/>
    <lineage>
        <taxon>Eukaryota</taxon>
        <taxon>Metazoa</taxon>
        <taxon>Chordata</taxon>
        <taxon>Tunicata</taxon>
        <taxon>Appendicularia</taxon>
        <taxon>Copelata</taxon>
        <taxon>Oikopleuridae</taxon>
        <taxon>Oikopleura</taxon>
    </lineage>
</organism>